<comment type="caution">
    <text evidence="1">The sequence shown here is derived from an EMBL/GenBank/DDBJ whole genome shotgun (WGS) entry which is preliminary data.</text>
</comment>
<evidence type="ECO:0000313" key="2">
    <source>
        <dbReference type="Proteomes" id="UP000264330"/>
    </source>
</evidence>
<protein>
    <recommendedName>
        <fullName evidence="3">Glycosyltransferase</fullName>
    </recommendedName>
</protein>
<proteinExistence type="predicted"/>
<name>A0A3D5IVT0_9FLAO</name>
<dbReference type="EMBL" id="DPMF01000058">
    <property type="protein sequence ID" value="HCV79941.1"/>
    <property type="molecule type" value="Genomic_DNA"/>
</dbReference>
<evidence type="ECO:0008006" key="3">
    <source>
        <dbReference type="Google" id="ProtNLM"/>
    </source>
</evidence>
<evidence type="ECO:0000313" key="1">
    <source>
        <dbReference type="EMBL" id="HCV79941.1"/>
    </source>
</evidence>
<dbReference type="AlphaFoldDB" id="A0A3D5IVT0"/>
<dbReference type="Proteomes" id="UP000264330">
    <property type="component" value="Unassembled WGS sequence"/>
</dbReference>
<gene>
    <name evidence="1" type="ORF">DGQ38_02720</name>
</gene>
<sequence length="331" mass="38079">MPNKNSDLSKLWDIYIGKINRFYGQFDGLIDDFKPDMVVFDNSRASAGLLTIAKKAKIKVITIHHNYEMEYYKGTPPNILWRIPLLHFMRKAERSAVLLSDLNLTLTTQDTSLLEHTYGSGQNTNFQEIGVFEYRNKQVEKFNFVKPAFNEKSIKFIITGSLGSYQTEASIIPFLKFYFPLLIKEYPDCNLIIAGKNPSKRLKELCGKFKNINVIPNPKRMEEVVCKADIYLCPTSIGGGLKLRIMDGFRLGLPVISHKVSARGYEVFEKYGALRVYKDQESFLDGVKKTSLYLKNNNIDNEFIKDLYDKNFSFESGLRRLKSILSHSFKL</sequence>
<dbReference type="Gene3D" id="3.40.50.2000">
    <property type="entry name" value="Glycogen Phosphorylase B"/>
    <property type="match status" value="2"/>
</dbReference>
<accession>A0A3D5IVT0</accession>
<dbReference type="Pfam" id="PF13692">
    <property type="entry name" value="Glyco_trans_1_4"/>
    <property type="match status" value="1"/>
</dbReference>
<organism evidence="1 2">
    <name type="scientific">Zunongwangia profunda</name>
    <dbReference type="NCBI Taxonomy" id="398743"/>
    <lineage>
        <taxon>Bacteria</taxon>
        <taxon>Pseudomonadati</taxon>
        <taxon>Bacteroidota</taxon>
        <taxon>Flavobacteriia</taxon>
        <taxon>Flavobacteriales</taxon>
        <taxon>Flavobacteriaceae</taxon>
        <taxon>Zunongwangia</taxon>
    </lineage>
</organism>
<reference evidence="1 2" key="1">
    <citation type="journal article" date="2018" name="Nat. Biotechnol.">
        <title>A standardized bacterial taxonomy based on genome phylogeny substantially revises the tree of life.</title>
        <authorList>
            <person name="Parks D.H."/>
            <person name="Chuvochina M."/>
            <person name="Waite D.W."/>
            <person name="Rinke C."/>
            <person name="Skarshewski A."/>
            <person name="Chaumeil P.A."/>
            <person name="Hugenholtz P."/>
        </authorList>
    </citation>
    <scope>NUCLEOTIDE SEQUENCE [LARGE SCALE GENOMIC DNA]</scope>
    <source>
        <strain evidence="1">UBA9359</strain>
    </source>
</reference>
<dbReference type="SUPFAM" id="SSF53756">
    <property type="entry name" value="UDP-Glycosyltransferase/glycogen phosphorylase"/>
    <property type="match status" value="1"/>
</dbReference>
<dbReference type="RefSeq" id="WP_281682921.1">
    <property type="nucleotide sequence ID" value="NZ_CALFQJ010000221.1"/>
</dbReference>